<dbReference type="AlphaFoldDB" id="A0A8K0VUD1"/>
<accession>A0A8K0VUD1</accession>
<sequence>MIILVASLLGTCCFHIILSSLEDSLIEARKQIDCCTPDLSCEISRRCVKLEELVPGSGVNLTKVSGLVRFRRSGTPFVKNQTAALSTSTCRISAWAEVFSVSPVHCKNK</sequence>
<dbReference type="EMBL" id="JAGMVJ010000017">
    <property type="protein sequence ID" value="KAH7078273.1"/>
    <property type="molecule type" value="Genomic_DNA"/>
</dbReference>
<evidence type="ECO:0000313" key="2">
    <source>
        <dbReference type="EMBL" id="KAH7078273.1"/>
    </source>
</evidence>
<proteinExistence type="predicted"/>
<reference evidence="2" key="1">
    <citation type="journal article" date="2021" name="Nat. Commun.">
        <title>Genetic determinants of endophytism in the Arabidopsis root mycobiome.</title>
        <authorList>
            <person name="Mesny F."/>
            <person name="Miyauchi S."/>
            <person name="Thiergart T."/>
            <person name="Pickel B."/>
            <person name="Atanasova L."/>
            <person name="Karlsson M."/>
            <person name="Huettel B."/>
            <person name="Barry K.W."/>
            <person name="Haridas S."/>
            <person name="Chen C."/>
            <person name="Bauer D."/>
            <person name="Andreopoulos W."/>
            <person name="Pangilinan J."/>
            <person name="LaButti K."/>
            <person name="Riley R."/>
            <person name="Lipzen A."/>
            <person name="Clum A."/>
            <person name="Drula E."/>
            <person name="Henrissat B."/>
            <person name="Kohler A."/>
            <person name="Grigoriev I.V."/>
            <person name="Martin F.M."/>
            <person name="Hacquard S."/>
        </authorList>
    </citation>
    <scope>NUCLEOTIDE SEQUENCE</scope>
    <source>
        <strain evidence="2">MPI-SDFR-AT-0120</strain>
    </source>
</reference>
<feature type="chain" id="PRO_5035448096" description="Secreted protein" evidence="1">
    <location>
        <begin position="20"/>
        <end position="109"/>
    </location>
</feature>
<organism evidence="2 3">
    <name type="scientific">Paraphoma chrysanthemicola</name>
    <dbReference type="NCBI Taxonomy" id="798071"/>
    <lineage>
        <taxon>Eukaryota</taxon>
        <taxon>Fungi</taxon>
        <taxon>Dikarya</taxon>
        <taxon>Ascomycota</taxon>
        <taxon>Pezizomycotina</taxon>
        <taxon>Dothideomycetes</taxon>
        <taxon>Pleosporomycetidae</taxon>
        <taxon>Pleosporales</taxon>
        <taxon>Pleosporineae</taxon>
        <taxon>Phaeosphaeriaceae</taxon>
        <taxon>Paraphoma</taxon>
    </lineage>
</organism>
<comment type="caution">
    <text evidence="2">The sequence shown here is derived from an EMBL/GenBank/DDBJ whole genome shotgun (WGS) entry which is preliminary data.</text>
</comment>
<keyword evidence="1" id="KW-0732">Signal</keyword>
<protein>
    <recommendedName>
        <fullName evidence="4">Secreted protein</fullName>
    </recommendedName>
</protein>
<evidence type="ECO:0008006" key="4">
    <source>
        <dbReference type="Google" id="ProtNLM"/>
    </source>
</evidence>
<feature type="signal peptide" evidence="1">
    <location>
        <begin position="1"/>
        <end position="19"/>
    </location>
</feature>
<dbReference type="Proteomes" id="UP000813461">
    <property type="component" value="Unassembled WGS sequence"/>
</dbReference>
<gene>
    <name evidence="2" type="ORF">FB567DRAFT_533568</name>
</gene>
<keyword evidence="3" id="KW-1185">Reference proteome</keyword>
<evidence type="ECO:0000256" key="1">
    <source>
        <dbReference type="SAM" id="SignalP"/>
    </source>
</evidence>
<evidence type="ECO:0000313" key="3">
    <source>
        <dbReference type="Proteomes" id="UP000813461"/>
    </source>
</evidence>
<name>A0A8K0VUD1_9PLEO</name>